<dbReference type="STRING" id="631362.Thi970DRAFT_00524"/>
<proteinExistence type="predicted"/>
<name>H8YWQ9_9GAMM</name>
<evidence type="ECO:0008006" key="3">
    <source>
        <dbReference type="Google" id="ProtNLM"/>
    </source>
</evidence>
<reference evidence="2" key="1">
    <citation type="submission" date="2011-06" db="EMBL/GenBank/DDBJ databases">
        <authorList>
            <consortium name="US DOE Joint Genome Institute (JGI-PGF)"/>
            <person name="Lucas S."/>
            <person name="Han J."/>
            <person name="Lapidus A."/>
            <person name="Cheng J.-F."/>
            <person name="Goodwin L."/>
            <person name="Pitluck S."/>
            <person name="Peters L."/>
            <person name="Land M.L."/>
            <person name="Hauser L."/>
            <person name="Vogl K."/>
            <person name="Liu Z."/>
            <person name="Overmann J."/>
            <person name="Frigaard N.-U."/>
            <person name="Bryant D.A."/>
            <person name="Woyke T.J."/>
        </authorList>
    </citation>
    <scope>NUCLEOTIDE SEQUENCE [LARGE SCALE GENOMIC DNA]</scope>
    <source>
        <strain evidence="2">970</strain>
    </source>
</reference>
<dbReference type="eggNOG" id="ENOG5032G5X">
    <property type="taxonomic scope" value="Bacteria"/>
</dbReference>
<organism evidence="1 2">
    <name type="scientific">Thiorhodovibrio frisius</name>
    <dbReference type="NCBI Taxonomy" id="631362"/>
    <lineage>
        <taxon>Bacteria</taxon>
        <taxon>Pseudomonadati</taxon>
        <taxon>Pseudomonadota</taxon>
        <taxon>Gammaproteobacteria</taxon>
        <taxon>Chromatiales</taxon>
        <taxon>Chromatiaceae</taxon>
        <taxon>Thiorhodovibrio</taxon>
    </lineage>
</organism>
<keyword evidence="2" id="KW-1185">Reference proteome</keyword>
<sequence length="160" mass="18378">MRNIIRAQMQLGECDISAIAFDCFSRDDILRLLRGLRHIYTTEPLREAVFAILADVLPVRADGEAFVSADTGRPGMSQWRILVLGTLRQGLNADYDRVQEFANQHRLVRQMLGHSDWSDEDRYSLQTLKDNLRLFTPEVLERINQCRCRQGGTRPCQTPS</sequence>
<gene>
    <name evidence="1" type="ORF">Thi970DRAFT_00524</name>
</gene>
<dbReference type="EMBL" id="JH603168">
    <property type="protein sequence ID" value="EIC22885.1"/>
    <property type="molecule type" value="Genomic_DNA"/>
</dbReference>
<dbReference type="Proteomes" id="UP000002964">
    <property type="component" value="Unassembled WGS sequence"/>
</dbReference>
<dbReference type="AlphaFoldDB" id="H8YWQ9"/>
<protein>
    <recommendedName>
        <fullName evidence="3">Transposase domain (DUF772)</fullName>
    </recommendedName>
</protein>
<evidence type="ECO:0000313" key="2">
    <source>
        <dbReference type="Proteomes" id="UP000002964"/>
    </source>
</evidence>
<reference evidence="1 2" key="2">
    <citation type="submission" date="2011-11" db="EMBL/GenBank/DDBJ databases">
        <authorList>
            <consortium name="US DOE Joint Genome Institute"/>
            <person name="Lucas S."/>
            <person name="Han J."/>
            <person name="Lapidus A."/>
            <person name="Cheng J.-F."/>
            <person name="Goodwin L."/>
            <person name="Pitluck S."/>
            <person name="Peters L."/>
            <person name="Ovchinnikova G."/>
            <person name="Zhang X."/>
            <person name="Detter J.C."/>
            <person name="Han C."/>
            <person name="Tapia R."/>
            <person name="Land M."/>
            <person name="Hauser L."/>
            <person name="Kyrpides N."/>
            <person name="Ivanova N."/>
            <person name="Pagani I."/>
            <person name="Vogl K."/>
            <person name="Liu Z."/>
            <person name="Overmann J."/>
            <person name="Frigaard N.-U."/>
            <person name="Bryant D."/>
            <person name="Woyke T."/>
        </authorList>
    </citation>
    <scope>NUCLEOTIDE SEQUENCE [LARGE SCALE GENOMIC DNA]</scope>
    <source>
        <strain evidence="1 2">970</strain>
    </source>
</reference>
<accession>H8YWQ9</accession>
<dbReference type="HOGENOM" id="CLU_139655_0_0_6"/>
<evidence type="ECO:0000313" key="1">
    <source>
        <dbReference type="EMBL" id="EIC22885.1"/>
    </source>
</evidence>